<dbReference type="EMBL" id="JAXIOK010000012">
    <property type="protein sequence ID" value="KAK4758016.1"/>
    <property type="molecule type" value="Genomic_DNA"/>
</dbReference>
<evidence type="ECO:0000313" key="1">
    <source>
        <dbReference type="EMBL" id="KAK4758016.1"/>
    </source>
</evidence>
<proteinExistence type="predicted"/>
<gene>
    <name evidence="1" type="ORF">SAY87_019317</name>
</gene>
<name>A0AAN7K445_9MYRT</name>
<protein>
    <submittedName>
        <fullName evidence="1">Uncharacterized protein</fullName>
    </submittedName>
</protein>
<dbReference type="Proteomes" id="UP001345219">
    <property type="component" value="Chromosome 15"/>
</dbReference>
<sequence length="118" mass="14291">MITQTLFCPLCFKIFYNSRWLCSNDLCKVCKQNEQVNHFIFFFDLYWYNYILDHETMIFYEYFTFPWINRCGEWGDHVTLQAAADMNLSLILMPVFFLWGMKYGVKICVITSFKDTLH</sequence>
<reference evidence="1 2" key="1">
    <citation type="journal article" date="2023" name="Hortic Res">
        <title>Pangenome of water caltrop reveals structural variations and asymmetric subgenome divergence after allopolyploidization.</title>
        <authorList>
            <person name="Zhang X."/>
            <person name="Chen Y."/>
            <person name="Wang L."/>
            <person name="Yuan Y."/>
            <person name="Fang M."/>
            <person name="Shi L."/>
            <person name="Lu R."/>
            <person name="Comes H.P."/>
            <person name="Ma Y."/>
            <person name="Chen Y."/>
            <person name="Huang G."/>
            <person name="Zhou Y."/>
            <person name="Zheng Z."/>
            <person name="Qiu Y."/>
        </authorList>
    </citation>
    <scope>NUCLEOTIDE SEQUENCE [LARGE SCALE GENOMIC DNA]</scope>
    <source>
        <tissue evidence="1">Roots</tissue>
    </source>
</reference>
<evidence type="ECO:0000313" key="2">
    <source>
        <dbReference type="Proteomes" id="UP001345219"/>
    </source>
</evidence>
<keyword evidence="2" id="KW-1185">Reference proteome</keyword>
<dbReference type="AlphaFoldDB" id="A0AAN7K445"/>
<organism evidence="1 2">
    <name type="scientific">Trapa incisa</name>
    <dbReference type="NCBI Taxonomy" id="236973"/>
    <lineage>
        <taxon>Eukaryota</taxon>
        <taxon>Viridiplantae</taxon>
        <taxon>Streptophyta</taxon>
        <taxon>Embryophyta</taxon>
        <taxon>Tracheophyta</taxon>
        <taxon>Spermatophyta</taxon>
        <taxon>Magnoliopsida</taxon>
        <taxon>eudicotyledons</taxon>
        <taxon>Gunneridae</taxon>
        <taxon>Pentapetalae</taxon>
        <taxon>rosids</taxon>
        <taxon>malvids</taxon>
        <taxon>Myrtales</taxon>
        <taxon>Lythraceae</taxon>
        <taxon>Trapa</taxon>
    </lineage>
</organism>
<accession>A0AAN7K445</accession>
<comment type="caution">
    <text evidence="1">The sequence shown here is derived from an EMBL/GenBank/DDBJ whole genome shotgun (WGS) entry which is preliminary data.</text>
</comment>